<reference evidence="13" key="1">
    <citation type="submission" date="2003-08" db="EMBL/GenBank/DDBJ databases">
        <authorList>
            <person name="Birren B."/>
            <person name="Nusbaum C."/>
            <person name="Abebe A."/>
            <person name="Abouelleil A."/>
            <person name="Adekoya E."/>
            <person name="Ait-zahra M."/>
            <person name="Allen N."/>
            <person name="Allen T."/>
            <person name="An P."/>
            <person name="Anderson M."/>
            <person name="Anderson S."/>
            <person name="Arachchi H."/>
            <person name="Armbruster J."/>
            <person name="Bachantsang P."/>
            <person name="Baldwin J."/>
            <person name="Barry A."/>
            <person name="Bayul T."/>
            <person name="Blitshsteyn B."/>
            <person name="Bloom T."/>
            <person name="Blye J."/>
            <person name="Boguslavskiy L."/>
            <person name="Borowsky M."/>
            <person name="Boukhgalter B."/>
            <person name="Brunache A."/>
            <person name="Butler J."/>
            <person name="Calixte N."/>
            <person name="Calvo S."/>
            <person name="Camarata J."/>
            <person name="Campo K."/>
            <person name="Chang J."/>
            <person name="Cheshatsang Y."/>
            <person name="Citroen M."/>
            <person name="Collymore A."/>
            <person name="Considine T."/>
            <person name="Cook A."/>
            <person name="Cooke P."/>
            <person name="Corum B."/>
            <person name="Cuomo C."/>
            <person name="David R."/>
            <person name="Dawoe T."/>
            <person name="Degray S."/>
            <person name="Dodge S."/>
            <person name="Dooley K."/>
            <person name="Dorje P."/>
            <person name="Dorjee K."/>
            <person name="Dorris L."/>
            <person name="Duffey N."/>
            <person name="Dupes A."/>
            <person name="Elkins T."/>
            <person name="Engels R."/>
            <person name="Erickson J."/>
            <person name="Farina A."/>
            <person name="Faro S."/>
            <person name="Ferreira P."/>
            <person name="Fischer H."/>
            <person name="Fitzgerald M."/>
            <person name="Foley K."/>
            <person name="Gage D."/>
            <person name="Galagan J."/>
            <person name="Gearin G."/>
            <person name="Gnerre S."/>
            <person name="Gnirke A."/>
            <person name="Goyette A."/>
            <person name="Graham J."/>
            <person name="Grandbois E."/>
            <person name="Gyaltsen K."/>
            <person name="Hafez N."/>
            <person name="Hagopian D."/>
            <person name="Hagos B."/>
            <person name="Hall J."/>
            <person name="Hatcher B."/>
            <person name="Heller A."/>
            <person name="Higgins H."/>
            <person name="Honan T."/>
            <person name="Horn A."/>
            <person name="Houde N."/>
            <person name="Hughes L."/>
            <person name="Hulme W."/>
            <person name="Husby E."/>
            <person name="Iliev I."/>
            <person name="Jaffe D."/>
            <person name="Jones C."/>
            <person name="Kamal M."/>
            <person name="Kamat A."/>
            <person name="Kamvysselis M."/>
            <person name="Karlsson E."/>
            <person name="Kells C."/>
            <person name="Kieu A."/>
            <person name="Kisner P."/>
            <person name="Kodira C."/>
            <person name="Kulbokas E."/>
            <person name="Labutti K."/>
            <person name="Lama D."/>
            <person name="Landers T."/>
            <person name="Leger J."/>
            <person name="Levine S."/>
            <person name="Lewis D."/>
            <person name="Lewis T."/>
            <person name="Lindblad-toh K."/>
            <person name="Liu X."/>
            <person name="Lokyitsang T."/>
            <person name="Lokyitsang Y."/>
            <person name="Lucien O."/>
            <person name="Lui A."/>
            <person name="Ma L.J."/>
            <person name="Mabbitt R."/>
            <person name="Macdonald J."/>
            <person name="Maclean C."/>
            <person name="Major J."/>
            <person name="Manning J."/>
            <person name="Marabella R."/>
            <person name="Maru K."/>
            <person name="Matthews C."/>
            <person name="Mauceli E."/>
            <person name="Mccarthy M."/>
            <person name="Mcdonough S."/>
            <person name="Mcghee T."/>
            <person name="Meldrim J."/>
            <person name="Meneus L."/>
            <person name="Mesirov J."/>
            <person name="Mihalev A."/>
            <person name="Mihova T."/>
            <person name="Mikkelsen T."/>
            <person name="Mlenga V."/>
            <person name="Moru K."/>
            <person name="Mozes J."/>
            <person name="Mulrain L."/>
            <person name="Munson G."/>
            <person name="Naylor J."/>
            <person name="Newes C."/>
            <person name="Nguyen C."/>
            <person name="Nguyen N."/>
            <person name="Nguyen T."/>
            <person name="Nicol R."/>
            <person name="Nielsen C."/>
            <person name="Nizzari M."/>
            <person name="Norbu C."/>
            <person name="Norbu N."/>
            <person name="O'donnell P."/>
            <person name="Okoawo O."/>
            <person name="O'leary S."/>
            <person name="Omotosho B."/>
            <person name="O'neill K."/>
            <person name="Osman S."/>
            <person name="Parker S."/>
            <person name="Perrin D."/>
            <person name="Phunkhang P."/>
            <person name="Piqani B."/>
            <person name="Purcell S."/>
            <person name="Rachupka T."/>
            <person name="Ramasamy U."/>
            <person name="Rameau R."/>
            <person name="Ray V."/>
            <person name="Raymond C."/>
            <person name="Retta R."/>
            <person name="Richardson S."/>
            <person name="Rise C."/>
            <person name="Rodriguez J."/>
            <person name="Rogers J."/>
            <person name="Rogov P."/>
            <person name="Rutman M."/>
            <person name="Schupbach R."/>
            <person name="Seaman C."/>
            <person name="Settipalli S."/>
            <person name="Sharpe T."/>
            <person name="Sheridan J."/>
            <person name="Sherpa N."/>
            <person name="Shi J."/>
            <person name="Smirnov S."/>
            <person name="Smith C."/>
            <person name="Sougnez C."/>
            <person name="Spencer B."/>
            <person name="Stalker J."/>
            <person name="Stange-thomann N."/>
            <person name="Stavropoulos S."/>
            <person name="Stetson K."/>
            <person name="Stone C."/>
            <person name="Stone S."/>
            <person name="Stubbs M."/>
            <person name="Talamas J."/>
            <person name="Tchuinga P."/>
            <person name="Tenzing P."/>
            <person name="Tesfaye S."/>
            <person name="Theodore J."/>
            <person name="Thoulutsang Y."/>
            <person name="Topham K."/>
            <person name="Towey S."/>
            <person name="Tsamla T."/>
            <person name="Tsomo N."/>
            <person name="Vallee D."/>
            <person name="Vassiliev H."/>
            <person name="Venkataraman V."/>
            <person name="Vinson J."/>
            <person name="Vo A."/>
            <person name="Wade C."/>
            <person name="Wang S."/>
            <person name="Wangchuk T."/>
            <person name="Wangdi T."/>
            <person name="Whittaker C."/>
            <person name="Wilkinson J."/>
            <person name="Wu Y."/>
            <person name="Wyman D."/>
            <person name="Yadav S."/>
            <person name="Yang S."/>
            <person name="Yang X."/>
            <person name="Yeager S."/>
            <person name="Yee E."/>
            <person name="Young G."/>
            <person name="Zainoun J."/>
            <person name="Zembeck L."/>
            <person name="Zimmer A."/>
            <person name="Zody M."/>
            <person name="Lander E."/>
        </authorList>
    </citation>
    <scope>NUCLEOTIDE SEQUENCE [LARGE SCALE GENOMIC DNA]</scope>
</reference>
<dbReference type="SMART" id="SM00389">
    <property type="entry name" value="HOX"/>
    <property type="match status" value="1"/>
</dbReference>
<reference evidence="12" key="2">
    <citation type="submission" date="2025-08" db="UniProtKB">
        <authorList>
            <consortium name="Ensembl"/>
        </authorList>
    </citation>
    <scope>IDENTIFICATION</scope>
</reference>
<evidence type="ECO:0000256" key="2">
    <source>
        <dbReference type="ARBA" id="ARBA00022473"/>
    </source>
</evidence>
<keyword evidence="13" id="KW-1185">Reference proteome</keyword>
<dbReference type="Ensembl" id="ENSCSAVT00000007033.1">
    <property type="protein sequence ID" value="ENSCSAVP00000006943.1"/>
    <property type="gene ID" value="ENSCSAVG00000004156.1"/>
</dbReference>
<dbReference type="eggNOG" id="KOG0489">
    <property type="taxonomic scope" value="Eukaryota"/>
</dbReference>
<dbReference type="GeneTree" id="ENSGT00940000169766"/>
<evidence type="ECO:0000256" key="3">
    <source>
        <dbReference type="ARBA" id="ARBA00023015"/>
    </source>
</evidence>
<evidence type="ECO:0000256" key="10">
    <source>
        <dbReference type="RuleBase" id="RU004442"/>
    </source>
</evidence>
<evidence type="ECO:0000256" key="1">
    <source>
        <dbReference type="ARBA" id="ARBA00004123"/>
    </source>
</evidence>
<feature type="domain" description="Homeobox" evidence="11">
    <location>
        <begin position="129"/>
        <end position="189"/>
    </location>
</feature>
<dbReference type="HOGENOM" id="CLU_1255587_0_0_1"/>
<dbReference type="CDD" id="cd00086">
    <property type="entry name" value="homeodomain"/>
    <property type="match status" value="1"/>
</dbReference>
<dbReference type="STRING" id="51511.ENSCSAVP00000006943"/>
<dbReference type="GO" id="GO:0045944">
    <property type="term" value="P:positive regulation of transcription by RNA polymerase II"/>
    <property type="evidence" value="ECO:0007669"/>
    <property type="project" value="TreeGrafter"/>
</dbReference>
<keyword evidence="6" id="KW-0804">Transcription</keyword>
<reference evidence="12" key="3">
    <citation type="submission" date="2025-09" db="UniProtKB">
        <authorList>
            <consortium name="Ensembl"/>
        </authorList>
    </citation>
    <scope>IDENTIFICATION</scope>
</reference>
<evidence type="ECO:0000313" key="13">
    <source>
        <dbReference type="Proteomes" id="UP000007875"/>
    </source>
</evidence>
<evidence type="ECO:0000256" key="4">
    <source>
        <dbReference type="ARBA" id="ARBA00023125"/>
    </source>
</evidence>
<evidence type="ECO:0000256" key="8">
    <source>
        <dbReference type="PROSITE-ProRule" id="PRU00108"/>
    </source>
</evidence>
<dbReference type="Pfam" id="PF00046">
    <property type="entry name" value="Homeodomain"/>
    <property type="match status" value="1"/>
</dbReference>
<keyword evidence="7 8" id="KW-0539">Nucleus</keyword>
<dbReference type="GO" id="GO:0009952">
    <property type="term" value="P:anterior/posterior pattern specification"/>
    <property type="evidence" value="ECO:0007669"/>
    <property type="project" value="TreeGrafter"/>
</dbReference>
<dbReference type="PROSITE" id="PS50071">
    <property type="entry name" value="HOMEOBOX_2"/>
    <property type="match status" value="1"/>
</dbReference>
<dbReference type="PANTHER" id="PTHR45771:SF6">
    <property type="entry name" value="HOMEOTIC PROTEIN SEX COMBS REDUCED"/>
    <property type="match status" value="1"/>
</dbReference>
<dbReference type="InterPro" id="IPR017995">
    <property type="entry name" value="Homeobox_antennapedia"/>
</dbReference>
<dbReference type="InterPro" id="IPR050609">
    <property type="entry name" value="Antp_homeobox_Deformed_sf"/>
</dbReference>
<dbReference type="PROSITE" id="PS00027">
    <property type="entry name" value="HOMEOBOX_1"/>
    <property type="match status" value="1"/>
</dbReference>
<dbReference type="InterPro" id="IPR009057">
    <property type="entry name" value="Homeodomain-like_sf"/>
</dbReference>
<dbReference type="GO" id="GO:0000978">
    <property type="term" value="F:RNA polymerase II cis-regulatory region sequence-specific DNA binding"/>
    <property type="evidence" value="ECO:0007669"/>
    <property type="project" value="TreeGrafter"/>
</dbReference>
<protein>
    <recommendedName>
        <fullName evidence="11">Homeobox domain-containing protein</fullName>
    </recommendedName>
</protein>
<keyword evidence="4 8" id="KW-0238">DNA-binding</keyword>
<sequence length="209" mass="24261">MDLNNASFNALLRHPIASDALLRHKTTLHASSTNTPSNGYFLNGNKFTEHQQFPSLTNEWRFSDHPINAAHSNHVIKSHYRGNDVIRDGFTTSSSLRDITEGESDNNIEDNDATIYPWMKRIHGGEAPDPSKRTRTAYTRHQTLELEKEFHYNRYLTRRRRIEVAHTLALTERQIKIWFQNRRMKWKKENKLNTLNSVVHVSGPPSGDE</sequence>
<keyword evidence="2" id="KW-0217">Developmental protein</keyword>
<evidence type="ECO:0000256" key="9">
    <source>
        <dbReference type="RuleBase" id="RU000682"/>
    </source>
</evidence>
<proteinExistence type="inferred from homology"/>
<comment type="similarity">
    <text evidence="10">Belongs to the Antp homeobox family.</text>
</comment>
<dbReference type="InterPro" id="IPR001827">
    <property type="entry name" value="Homeobox_Antennapedia_CS"/>
</dbReference>
<dbReference type="GO" id="GO:0005654">
    <property type="term" value="C:nucleoplasm"/>
    <property type="evidence" value="ECO:0007669"/>
    <property type="project" value="TreeGrafter"/>
</dbReference>
<dbReference type="SUPFAM" id="SSF46689">
    <property type="entry name" value="Homeodomain-like"/>
    <property type="match status" value="1"/>
</dbReference>
<keyword evidence="3" id="KW-0805">Transcription regulation</keyword>
<dbReference type="PROSITE" id="PS00032">
    <property type="entry name" value="ANTENNAPEDIA"/>
    <property type="match status" value="1"/>
</dbReference>
<dbReference type="InParanoid" id="H2YNN6"/>
<comment type="subcellular location">
    <subcellularLocation>
        <location evidence="1 8 9">Nucleus</location>
    </subcellularLocation>
</comment>
<dbReference type="GO" id="GO:0000981">
    <property type="term" value="F:DNA-binding transcription factor activity, RNA polymerase II-specific"/>
    <property type="evidence" value="ECO:0007669"/>
    <property type="project" value="InterPro"/>
</dbReference>
<accession>H2YNN6</accession>
<dbReference type="InterPro" id="IPR017970">
    <property type="entry name" value="Homeobox_CS"/>
</dbReference>
<evidence type="ECO:0000256" key="7">
    <source>
        <dbReference type="ARBA" id="ARBA00023242"/>
    </source>
</evidence>
<evidence type="ECO:0000256" key="6">
    <source>
        <dbReference type="ARBA" id="ARBA00023163"/>
    </source>
</evidence>
<evidence type="ECO:0000256" key="5">
    <source>
        <dbReference type="ARBA" id="ARBA00023155"/>
    </source>
</evidence>
<dbReference type="OMA" id="NDATIYP"/>
<dbReference type="Proteomes" id="UP000007875">
    <property type="component" value="Unassembled WGS sequence"/>
</dbReference>
<dbReference type="PRINTS" id="PR00024">
    <property type="entry name" value="HOMEOBOX"/>
</dbReference>
<dbReference type="PANTHER" id="PTHR45771">
    <property type="entry name" value="HOMEOTIC PROTEIN DEFORMED"/>
    <property type="match status" value="1"/>
</dbReference>
<dbReference type="InterPro" id="IPR001356">
    <property type="entry name" value="HD"/>
</dbReference>
<evidence type="ECO:0000313" key="12">
    <source>
        <dbReference type="Ensembl" id="ENSCSAVP00000006943.1"/>
    </source>
</evidence>
<dbReference type="Gene3D" id="1.10.10.60">
    <property type="entry name" value="Homeodomain-like"/>
    <property type="match status" value="1"/>
</dbReference>
<keyword evidence="5 8" id="KW-0371">Homeobox</keyword>
<dbReference type="PRINTS" id="PR00025">
    <property type="entry name" value="ANTENNAPEDIA"/>
</dbReference>
<dbReference type="FunFam" id="1.10.10.60:FF:000398">
    <property type="entry name" value="Homeobox protein lin-39"/>
    <property type="match status" value="1"/>
</dbReference>
<name>H2YNN6_CIOSA</name>
<evidence type="ECO:0000259" key="11">
    <source>
        <dbReference type="PROSITE" id="PS50071"/>
    </source>
</evidence>
<dbReference type="GO" id="GO:0048337">
    <property type="term" value="P:positive regulation of mesodermal cell fate specification"/>
    <property type="evidence" value="ECO:0007669"/>
    <property type="project" value="UniProtKB-ARBA"/>
</dbReference>
<organism evidence="12 13">
    <name type="scientific">Ciona savignyi</name>
    <name type="common">Pacific transparent sea squirt</name>
    <dbReference type="NCBI Taxonomy" id="51511"/>
    <lineage>
        <taxon>Eukaryota</taxon>
        <taxon>Metazoa</taxon>
        <taxon>Chordata</taxon>
        <taxon>Tunicata</taxon>
        <taxon>Ascidiacea</taxon>
        <taxon>Phlebobranchia</taxon>
        <taxon>Cionidae</taxon>
        <taxon>Ciona</taxon>
    </lineage>
</organism>
<dbReference type="AlphaFoldDB" id="H2YNN6"/>
<dbReference type="InterPro" id="IPR020479">
    <property type="entry name" value="HD_metazoa"/>
</dbReference>
<feature type="DNA-binding region" description="Homeobox" evidence="8">
    <location>
        <begin position="131"/>
        <end position="190"/>
    </location>
</feature>